<reference evidence="1 2" key="1">
    <citation type="submission" date="2023-06" db="EMBL/GenBank/DDBJ databases">
        <title>Influencing factors and mechanism of Cr(VI) reduction by facultative anaerobic Exiguobacterium sp. PY14.</title>
        <authorList>
            <person name="Zou L."/>
        </authorList>
    </citation>
    <scope>NUCLEOTIDE SEQUENCE [LARGE SCALE GENOMIC DNA]</scope>
    <source>
        <strain evidence="1 2">PY14</strain>
    </source>
</reference>
<dbReference type="EMBL" id="JASWER010000007">
    <property type="protein sequence ID" value="MDL5377213.1"/>
    <property type="molecule type" value="Genomic_DNA"/>
</dbReference>
<keyword evidence="2" id="KW-1185">Reference proteome</keyword>
<evidence type="ECO:0000313" key="1">
    <source>
        <dbReference type="EMBL" id="MDL5377213.1"/>
    </source>
</evidence>
<dbReference type="InterPro" id="IPR016024">
    <property type="entry name" value="ARM-type_fold"/>
</dbReference>
<protein>
    <submittedName>
        <fullName evidence="1">DNA alkylation repair protein</fullName>
    </submittedName>
</protein>
<gene>
    <name evidence="1" type="ORF">QR695_09385</name>
</gene>
<organism evidence="1 2">
    <name type="scientific">Exiguobacterium mexicanum</name>
    <dbReference type="NCBI Taxonomy" id="340146"/>
    <lineage>
        <taxon>Bacteria</taxon>
        <taxon>Bacillati</taxon>
        <taxon>Bacillota</taxon>
        <taxon>Bacilli</taxon>
        <taxon>Bacillales</taxon>
        <taxon>Bacillales Family XII. Incertae Sedis</taxon>
        <taxon>Exiguobacterium</taxon>
    </lineage>
</organism>
<comment type="caution">
    <text evidence="1">The sequence shown here is derived from an EMBL/GenBank/DDBJ whole genome shotgun (WGS) entry which is preliminary data.</text>
</comment>
<name>A0ABT7MPW0_9BACL</name>
<dbReference type="RefSeq" id="WP_214831771.1">
    <property type="nucleotide sequence ID" value="NZ_CP183077.1"/>
</dbReference>
<evidence type="ECO:0000313" key="2">
    <source>
        <dbReference type="Proteomes" id="UP001230807"/>
    </source>
</evidence>
<sequence length="367" mass="41810">MAAPLREVYHEDFLLGFGRRVQSVYPSFDIEAFVASIVDESWEALALKGRMRRISTKLGEYLPQHYESAIDVLIEIADDCVGFPYLFFPDFVEVYGQAEEHWERSMSALELFTQKSSSEFAIRPFLLRDSTRVMNRMMAWAKHPNEHVRRLASEGCRPRLPWAESLPMFKADPAPVLAVLELLKEDPSLYVRKSVANNLNDISKDNPEAVLAVSRRWQGEHDHTDWVIRHGCRTLIKSAHPDALTLFGYAQETDLTVNASISIHPNMLSIGEACEIQYDVSIRPGDAAYIRVEYAIDFIKANGKASRKAFLLANKIVAGGARLVANRMHSWADLTTRRHYPGEHRVVLLVNGREVAENHIMLYKRDD</sequence>
<dbReference type="SUPFAM" id="SSF48371">
    <property type="entry name" value="ARM repeat"/>
    <property type="match status" value="1"/>
</dbReference>
<dbReference type="InterPro" id="IPR014825">
    <property type="entry name" value="DNA_alkylation"/>
</dbReference>
<dbReference type="Gene3D" id="1.25.40.290">
    <property type="entry name" value="ARM repeat domains"/>
    <property type="match status" value="1"/>
</dbReference>
<accession>A0ABT7MPW0</accession>
<dbReference type="Proteomes" id="UP001230807">
    <property type="component" value="Unassembled WGS sequence"/>
</dbReference>
<proteinExistence type="predicted"/>
<dbReference type="Pfam" id="PF08713">
    <property type="entry name" value="DNA_alkylation"/>
    <property type="match status" value="1"/>
</dbReference>